<keyword evidence="4 10" id="KW-0812">Transmembrane</keyword>
<evidence type="ECO:0000313" key="14">
    <source>
        <dbReference type="Proteomes" id="UP000001982"/>
    </source>
</evidence>
<proteinExistence type="inferred from homology"/>
<dbReference type="PROSITE" id="PS50885">
    <property type="entry name" value="HAMP"/>
    <property type="match status" value="1"/>
</dbReference>
<evidence type="ECO:0000256" key="10">
    <source>
        <dbReference type="SAM" id="Phobius"/>
    </source>
</evidence>
<feature type="domain" description="Methyl-accepting transducer" evidence="11">
    <location>
        <begin position="376"/>
        <end position="612"/>
    </location>
</feature>
<dbReference type="Gene3D" id="1.10.287.950">
    <property type="entry name" value="Methyl-accepting chemotaxis protein"/>
    <property type="match status" value="1"/>
</dbReference>
<evidence type="ECO:0000256" key="8">
    <source>
        <dbReference type="ARBA" id="ARBA00029447"/>
    </source>
</evidence>
<dbReference type="OrthoDB" id="2489132at2"/>
<keyword evidence="6 10" id="KW-0472">Membrane</keyword>
<dbReference type="eggNOG" id="COG0840">
    <property type="taxonomic scope" value="Bacteria"/>
</dbReference>
<dbReference type="CDD" id="cd06225">
    <property type="entry name" value="HAMP"/>
    <property type="match status" value="1"/>
</dbReference>
<evidence type="ECO:0000256" key="2">
    <source>
        <dbReference type="ARBA" id="ARBA00022475"/>
    </source>
</evidence>
<dbReference type="KEGG" id="sdn:Sden_2239"/>
<gene>
    <name evidence="13" type="ordered locus">Sden_2239</name>
</gene>
<evidence type="ECO:0000256" key="5">
    <source>
        <dbReference type="ARBA" id="ARBA00022989"/>
    </source>
</evidence>
<dbReference type="PANTHER" id="PTHR32089">
    <property type="entry name" value="METHYL-ACCEPTING CHEMOTAXIS PROTEIN MCPB"/>
    <property type="match status" value="1"/>
</dbReference>
<dbReference type="GO" id="GO:0007165">
    <property type="term" value="P:signal transduction"/>
    <property type="evidence" value="ECO:0007669"/>
    <property type="project" value="UniProtKB-KW"/>
</dbReference>
<dbReference type="STRING" id="318161.Sden_2239"/>
<organism evidence="13 14">
    <name type="scientific">Shewanella denitrificans (strain OS217 / ATCC BAA-1090 / DSM 15013)</name>
    <dbReference type="NCBI Taxonomy" id="318161"/>
    <lineage>
        <taxon>Bacteria</taxon>
        <taxon>Pseudomonadati</taxon>
        <taxon>Pseudomonadota</taxon>
        <taxon>Gammaproteobacteria</taxon>
        <taxon>Alteromonadales</taxon>
        <taxon>Shewanellaceae</taxon>
        <taxon>Shewanella</taxon>
    </lineage>
</organism>
<dbReference type="SUPFAM" id="SSF58104">
    <property type="entry name" value="Methyl-accepting chemotaxis protein (MCP) signaling domain"/>
    <property type="match status" value="1"/>
</dbReference>
<dbReference type="CDD" id="cd12912">
    <property type="entry name" value="PDC2_MCP_like"/>
    <property type="match status" value="1"/>
</dbReference>
<dbReference type="GO" id="GO:0005886">
    <property type="term" value="C:plasma membrane"/>
    <property type="evidence" value="ECO:0007669"/>
    <property type="project" value="UniProtKB-SubCell"/>
</dbReference>
<dbReference type="PROSITE" id="PS50111">
    <property type="entry name" value="CHEMOTAXIS_TRANSDUC_2"/>
    <property type="match status" value="1"/>
</dbReference>
<name>Q12M07_SHEDO</name>
<dbReference type="PANTHER" id="PTHR32089:SF112">
    <property type="entry name" value="LYSOZYME-LIKE PROTEIN-RELATED"/>
    <property type="match status" value="1"/>
</dbReference>
<keyword evidence="5 10" id="KW-1133">Transmembrane helix</keyword>
<evidence type="ECO:0000256" key="3">
    <source>
        <dbReference type="ARBA" id="ARBA00022500"/>
    </source>
</evidence>
<dbReference type="InterPro" id="IPR003660">
    <property type="entry name" value="HAMP_dom"/>
</dbReference>
<dbReference type="Pfam" id="PF00015">
    <property type="entry name" value="MCPsignal"/>
    <property type="match status" value="1"/>
</dbReference>
<evidence type="ECO:0000256" key="7">
    <source>
        <dbReference type="ARBA" id="ARBA00023224"/>
    </source>
</evidence>
<evidence type="ECO:0000256" key="9">
    <source>
        <dbReference type="PROSITE-ProRule" id="PRU00284"/>
    </source>
</evidence>
<dbReference type="EMBL" id="CP000302">
    <property type="protein sequence ID" value="ABE55519.1"/>
    <property type="molecule type" value="Genomic_DNA"/>
</dbReference>
<dbReference type="GO" id="GO:0006935">
    <property type="term" value="P:chemotaxis"/>
    <property type="evidence" value="ECO:0007669"/>
    <property type="project" value="UniProtKB-KW"/>
</dbReference>
<keyword evidence="7 9" id="KW-0807">Transducer</keyword>
<accession>Q12M07</accession>
<evidence type="ECO:0000313" key="13">
    <source>
        <dbReference type="EMBL" id="ABE55519.1"/>
    </source>
</evidence>
<keyword evidence="2" id="KW-1003">Cell membrane</keyword>
<reference evidence="13 14" key="1">
    <citation type="submission" date="2006-03" db="EMBL/GenBank/DDBJ databases">
        <title>Complete sequence of Shewanella denitrificans OS217.</title>
        <authorList>
            <consortium name="US DOE Joint Genome Institute"/>
            <person name="Copeland A."/>
            <person name="Lucas S."/>
            <person name="Lapidus A."/>
            <person name="Barry K."/>
            <person name="Detter J.C."/>
            <person name="Glavina del Rio T."/>
            <person name="Hammon N."/>
            <person name="Israni S."/>
            <person name="Dalin E."/>
            <person name="Tice H."/>
            <person name="Pitluck S."/>
            <person name="Brettin T."/>
            <person name="Bruce D."/>
            <person name="Han C."/>
            <person name="Tapia R."/>
            <person name="Gilna P."/>
            <person name="Kiss H."/>
            <person name="Schmutz J."/>
            <person name="Larimer F."/>
            <person name="Land M."/>
            <person name="Hauser L."/>
            <person name="Kyrpides N."/>
            <person name="Lykidis A."/>
            <person name="Richardson P."/>
        </authorList>
    </citation>
    <scope>NUCLEOTIDE SEQUENCE [LARGE SCALE GENOMIC DNA]</scope>
    <source>
        <strain evidence="14">OS217 / ATCC BAA-1090 / DSM 15013</strain>
    </source>
</reference>
<keyword evidence="3" id="KW-0145">Chemotaxis</keyword>
<feature type="transmembrane region" description="Helical" evidence="10">
    <location>
        <begin position="299"/>
        <end position="321"/>
    </location>
</feature>
<comment type="subcellular location">
    <subcellularLocation>
        <location evidence="1">Cell membrane</location>
        <topology evidence="1">Multi-pass membrane protein</topology>
    </subcellularLocation>
</comment>
<dbReference type="InterPro" id="IPR004089">
    <property type="entry name" value="MCPsignal_dom"/>
</dbReference>
<evidence type="ECO:0000259" key="12">
    <source>
        <dbReference type="PROSITE" id="PS50885"/>
    </source>
</evidence>
<sequence length="648" mass="71504">MTLNFQNFKIRHLLILIISFALIFLAASTTLLNRSLFFASAEKSIEEELLPNQLAKIEAQIRYQLSTPIELSKAMSQNTFILDWVMAQEPAAQQQQVIDYLAHVQKENKAGVVYWVSNVSNQYLTNNGVYKTMSQSDEKDAWFYRFLSGNKTFEISFDFAANGVDLTAYVNYRVKYNGRDLGVVGIGYSVNELSKNILNNKVGETGYVFITNDAGDIIIHPTLNQLESKKLRQNKGFTDIADSLLKPDASYSFNETKLKGENVYVASVGIPELNWKILGVLPSEEPMASIRSTLLKSSALNLVIVIFFILVMVNLASRITLPITEIGERLMTMAKAGGDLTHQLNQDRRDELGTLAQGFNAIISKVRSIMVDIKTLEDQMTHSFNDMRHMSSEINNCVSAQQQESDSVAAAATQMTHSIQSVSDLANESAANTEMTQQKIIQVNQGVLECNQLMQSLHVSNESTQEKISQLAAQTLTISSVVDVISSISEQTNLLALNAAIEAARAGEQGRGFAVVADEVRTLAARTQKSTQEIKSVIDNLQAQSKETVSAMHKNTELASAGLEKTSVASEALKQVVLDIGNITNQNTQVAVATQEQSNVIGELNSNINRIADMSRMIADFSTQTQSSVQQLDTQKRNLTQLVGQFKT</sequence>
<dbReference type="Gene3D" id="3.30.450.20">
    <property type="entry name" value="PAS domain"/>
    <property type="match status" value="1"/>
</dbReference>
<evidence type="ECO:0000259" key="11">
    <source>
        <dbReference type="PROSITE" id="PS50111"/>
    </source>
</evidence>
<dbReference type="Pfam" id="PF00672">
    <property type="entry name" value="HAMP"/>
    <property type="match status" value="1"/>
</dbReference>
<evidence type="ECO:0000256" key="6">
    <source>
        <dbReference type="ARBA" id="ARBA00023136"/>
    </source>
</evidence>
<dbReference type="AlphaFoldDB" id="Q12M07"/>
<comment type="similarity">
    <text evidence="8">Belongs to the methyl-accepting chemotaxis (MCP) protein family.</text>
</comment>
<feature type="domain" description="HAMP" evidence="12">
    <location>
        <begin position="317"/>
        <end position="371"/>
    </location>
</feature>
<dbReference type="SMART" id="SM00304">
    <property type="entry name" value="HAMP"/>
    <property type="match status" value="1"/>
</dbReference>
<dbReference type="CDD" id="cd11386">
    <property type="entry name" value="MCP_signal"/>
    <property type="match status" value="1"/>
</dbReference>
<dbReference type="FunFam" id="1.10.287.950:FF:000001">
    <property type="entry name" value="Methyl-accepting chemotaxis sensory transducer"/>
    <property type="match status" value="1"/>
</dbReference>
<dbReference type="Proteomes" id="UP000001982">
    <property type="component" value="Chromosome"/>
</dbReference>
<evidence type="ECO:0000256" key="1">
    <source>
        <dbReference type="ARBA" id="ARBA00004651"/>
    </source>
</evidence>
<protein>
    <submittedName>
        <fullName evidence="13">Methyl-accepting chemotaxis sensory transducer</fullName>
    </submittedName>
</protein>
<evidence type="ECO:0000256" key="4">
    <source>
        <dbReference type="ARBA" id="ARBA00022692"/>
    </source>
</evidence>
<dbReference type="InterPro" id="IPR033479">
    <property type="entry name" value="dCache_1"/>
</dbReference>
<dbReference type="RefSeq" id="WP_011496672.1">
    <property type="nucleotide sequence ID" value="NC_007954.1"/>
</dbReference>
<dbReference type="Pfam" id="PF02743">
    <property type="entry name" value="dCache_1"/>
    <property type="match status" value="1"/>
</dbReference>
<dbReference type="HOGENOM" id="CLU_000445_107_19_6"/>
<dbReference type="SMART" id="SM00283">
    <property type="entry name" value="MA"/>
    <property type="match status" value="1"/>
</dbReference>
<keyword evidence="14" id="KW-1185">Reference proteome</keyword>